<dbReference type="GO" id="GO:0002376">
    <property type="term" value="P:immune system process"/>
    <property type="evidence" value="ECO:0007669"/>
    <property type="project" value="UniProtKB-KW"/>
</dbReference>
<dbReference type="SMART" id="SM00438">
    <property type="entry name" value="ZnF_NFX"/>
    <property type="match status" value="7"/>
</dbReference>
<keyword evidence="7" id="KW-0391">Immunity</keyword>
<dbReference type="Pfam" id="PF13086">
    <property type="entry name" value="AAA_11"/>
    <property type="match status" value="2"/>
</dbReference>
<evidence type="ECO:0000256" key="7">
    <source>
        <dbReference type="ARBA" id="ARBA00022859"/>
    </source>
</evidence>
<dbReference type="Pfam" id="PF25396">
    <property type="entry name" value="ZNFX1"/>
    <property type="match status" value="1"/>
</dbReference>
<evidence type="ECO:0000313" key="10">
    <source>
        <dbReference type="EMBL" id="KAK9878737.1"/>
    </source>
</evidence>
<dbReference type="PANTHER" id="PTHR10887">
    <property type="entry name" value="DNA2/NAM7 HELICASE FAMILY"/>
    <property type="match status" value="1"/>
</dbReference>
<dbReference type="FunFam" id="3.40.50.300:FF:000742">
    <property type="entry name" value="NFX1-type zinc finger-containing protein 1"/>
    <property type="match status" value="1"/>
</dbReference>
<dbReference type="GO" id="GO:0031380">
    <property type="term" value="C:nuclear RNA-directed RNA polymerase complex"/>
    <property type="evidence" value="ECO:0007669"/>
    <property type="project" value="TreeGrafter"/>
</dbReference>
<keyword evidence="4" id="KW-0677">Repeat</keyword>
<dbReference type="GO" id="GO:0031048">
    <property type="term" value="P:regulatory ncRNA-mediated heterochromatin formation"/>
    <property type="evidence" value="ECO:0007669"/>
    <property type="project" value="TreeGrafter"/>
</dbReference>
<dbReference type="InterPro" id="IPR027417">
    <property type="entry name" value="P-loop_NTPase"/>
</dbReference>
<dbReference type="InterPro" id="IPR041679">
    <property type="entry name" value="DNA2/NAM7-like_C"/>
</dbReference>
<dbReference type="PANTHER" id="PTHR10887:SF341">
    <property type="entry name" value="NFX1-TYPE ZINC FINGER-CONTAINING PROTEIN 1"/>
    <property type="match status" value="1"/>
</dbReference>
<feature type="compositionally biased region" description="Basic and acidic residues" evidence="8">
    <location>
        <begin position="1"/>
        <end position="15"/>
    </location>
</feature>
<reference evidence="10 11" key="1">
    <citation type="submission" date="2023-03" db="EMBL/GenBank/DDBJ databases">
        <title>Genome insight into feeding habits of ladybird beetles.</title>
        <authorList>
            <person name="Li H.-S."/>
            <person name="Huang Y.-H."/>
            <person name="Pang H."/>
        </authorList>
    </citation>
    <scope>NUCLEOTIDE SEQUENCE [LARGE SCALE GENOMIC DNA]</scope>
    <source>
        <strain evidence="10">SYSU_2023b</strain>
        <tissue evidence="10">Whole body</tissue>
    </source>
</reference>
<dbReference type="Pfam" id="PF13087">
    <property type="entry name" value="AAA_12"/>
    <property type="match status" value="1"/>
</dbReference>
<keyword evidence="2" id="KW-0963">Cytoplasm</keyword>
<dbReference type="InterPro" id="IPR045055">
    <property type="entry name" value="DNA2/NAM7-like"/>
</dbReference>
<dbReference type="GO" id="GO:0005737">
    <property type="term" value="C:cytoplasm"/>
    <property type="evidence" value="ECO:0007669"/>
    <property type="project" value="UniProtKB-SubCell"/>
</dbReference>
<accession>A0AAW1UDF8</accession>
<dbReference type="GO" id="GO:0008270">
    <property type="term" value="F:zinc ion binding"/>
    <property type="evidence" value="ECO:0007669"/>
    <property type="project" value="UniProtKB-KW"/>
</dbReference>
<dbReference type="InterPro" id="IPR000967">
    <property type="entry name" value="Znf_NFX1"/>
</dbReference>
<name>A0AAW1UDF8_9CUCU</name>
<gene>
    <name evidence="10" type="ORF">WA026_023669</name>
</gene>
<keyword evidence="5" id="KW-0863">Zinc-finger</keyword>
<dbReference type="EMBL" id="JARQZJ010000057">
    <property type="protein sequence ID" value="KAK9878737.1"/>
    <property type="molecule type" value="Genomic_DNA"/>
</dbReference>
<keyword evidence="11" id="KW-1185">Reference proteome</keyword>
<evidence type="ECO:0000256" key="1">
    <source>
        <dbReference type="ARBA" id="ARBA00004496"/>
    </source>
</evidence>
<evidence type="ECO:0000259" key="9">
    <source>
        <dbReference type="PROSITE" id="PS51981"/>
    </source>
</evidence>
<organism evidence="10 11">
    <name type="scientific">Henosepilachna vigintioctopunctata</name>
    <dbReference type="NCBI Taxonomy" id="420089"/>
    <lineage>
        <taxon>Eukaryota</taxon>
        <taxon>Metazoa</taxon>
        <taxon>Ecdysozoa</taxon>
        <taxon>Arthropoda</taxon>
        <taxon>Hexapoda</taxon>
        <taxon>Insecta</taxon>
        <taxon>Pterygota</taxon>
        <taxon>Neoptera</taxon>
        <taxon>Endopterygota</taxon>
        <taxon>Coleoptera</taxon>
        <taxon>Polyphaga</taxon>
        <taxon>Cucujiformia</taxon>
        <taxon>Coccinelloidea</taxon>
        <taxon>Coccinellidae</taxon>
        <taxon>Epilachninae</taxon>
        <taxon>Epilachnini</taxon>
        <taxon>Henosepilachna</taxon>
    </lineage>
</organism>
<evidence type="ECO:0000256" key="4">
    <source>
        <dbReference type="ARBA" id="ARBA00022737"/>
    </source>
</evidence>
<dbReference type="CDD" id="cd18808">
    <property type="entry name" value="SF1_C_Upf1"/>
    <property type="match status" value="1"/>
</dbReference>
<evidence type="ECO:0000256" key="8">
    <source>
        <dbReference type="SAM" id="MobiDB-lite"/>
    </source>
</evidence>
<evidence type="ECO:0000313" key="11">
    <source>
        <dbReference type="Proteomes" id="UP001431783"/>
    </source>
</evidence>
<evidence type="ECO:0000256" key="2">
    <source>
        <dbReference type="ARBA" id="ARBA00022490"/>
    </source>
</evidence>
<dbReference type="Proteomes" id="UP001431783">
    <property type="component" value="Unassembled WGS sequence"/>
</dbReference>
<dbReference type="SUPFAM" id="SSF52540">
    <property type="entry name" value="P-loop containing nucleoside triphosphate hydrolases"/>
    <property type="match status" value="1"/>
</dbReference>
<dbReference type="InterPro" id="IPR041677">
    <property type="entry name" value="DNA2/NAM7_AAA_11"/>
</dbReference>
<proteinExistence type="predicted"/>
<evidence type="ECO:0000256" key="3">
    <source>
        <dbReference type="ARBA" id="ARBA00022723"/>
    </source>
</evidence>
<feature type="region of interest" description="Disordered" evidence="8">
    <location>
        <begin position="1"/>
        <end position="104"/>
    </location>
</feature>
<feature type="compositionally biased region" description="Low complexity" evidence="8">
    <location>
        <begin position="16"/>
        <end position="61"/>
    </location>
</feature>
<comment type="caution">
    <text evidence="10">The sequence shown here is derived from an EMBL/GenBank/DDBJ whole genome shotgun (WGS) entry which is preliminary data.</text>
</comment>
<keyword evidence="3" id="KW-0479">Metal-binding</keyword>
<protein>
    <recommendedName>
        <fullName evidence="9">RZ-type domain-containing protein</fullName>
    </recommendedName>
</protein>
<dbReference type="InterPro" id="IPR046439">
    <property type="entry name" value="ZF_RZ_dom"/>
</dbReference>
<dbReference type="InterPro" id="IPR057373">
    <property type="entry name" value="ZNFX1"/>
</dbReference>
<evidence type="ECO:0000256" key="5">
    <source>
        <dbReference type="ARBA" id="ARBA00022771"/>
    </source>
</evidence>
<dbReference type="InterPro" id="IPR047187">
    <property type="entry name" value="SF1_C_Upf1"/>
</dbReference>
<dbReference type="Pfam" id="PF20173">
    <property type="entry name" value="ZnF_RZ-type"/>
    <property type="match status" value="1"/>
</dbReference>
<keyword evidence="6" id="KW-0862">Zinc</keyword>
<sequence>MDGRRNNERGRDRYSRNWNSSSSTRNCSSNTRSGSSNARNNSPNTGNGFRNSRNGSSNFRNVSTGNRRDFVNPGVSNMKQETSTRRYHSAPREQERSGNYVDQQRHRCRRDPFIGFKYLESLLEQPLEEILSKLNSNQGFFDMLQKELKPDFIVVIIKVMGKVCDCELLTLRNQVLKRSLNYAFIERIQLYISGLAFQKEAQRRENSYFWRDPDSFWNNFAKACKTVLKVMPQYYCEALGTLLNNTVMIIPKIESLHEIHIADGIKNDFEELVQLVDTLSSEFEKKKSKVEAESIYEGEPPDNFRDIDVYPTTEELVNDTKTFLRKNVVKGPYRDVEHYLDVQYRLLREDFVRPLKEGIQSYLGGSKARIQNVKIHNAVQFLQPITVNEQFCALLKFNLKKQKISFKYENSRRFMFGSLVCFTRDDFKSLIFGRIADRNEKYLKNGELVIGFDDNYTIMYKQNYVMVECSVYFEPYYHVLTVMKSLGEQDFPMKNYIIDVDTTSSVPNYITKNTIFELSRGSSTAVWQPFYVQEREFFNFNPSQNKAFIAALTRKFSIIQGPPGTGKTFVGLKIAQTLLHNLAAWHNRSPMLVICYTNHALDQFLEGLIKTTDKIVRIGGQSKNENLTKFNLRNQIKLKSNNLFKSRTTVKHLLSKVKTISDKLSMIKNFDCVLNIGDLKSVIPQFENSWLSSANKEDVFEWLLEINYQNQDYNRTRTAEVISKFEELQMVENVEADNDDDNYAEDEYVNNPIEDLLPSNILMQSSTPLFSLNEVHSKIQLNTKYLIEMERQLDLGNNDVIFNYNNLRVETDKLELIYKNAKEKLDFAKQGLINQPANINVIESKYIPRDERWNLYFYWLNLFNKYLVERYETLNIDFREAYQIYNESKDLEDIKILKSMEVIGMTTTAAARLHSSLKMIGSPIVIVEEAAEVLEAHIVTALTKDCQQLILIGDHQQLKPSTSSYQIEKCYNLGISLFERMILNDVQCFTLNVQHRMRPEISSLIKPAIYPNLEDHKSVLYRPKIKGIEKCLYFINHEYPEAENSGDTTKRNIHEVKFLIQLARYLILNGYKSEEITILAAYLGQMYEFQKERSKYSYLLKDIKITVLDNYQGEECDIILLSLVRNNSENRIGFLSIDNRVCVALSRARNGLYIMGNIKQLSDNSELWVKIKETLMRQSALGPSLALKCQIHHKITKMSKADDFSSVVEGGCDQMCGTLLSCQHNCQRLCHVYDREHKENKCQEPCDKINCDVDITHKCPKKCYEDCGPCNYIVCKTLNCNHVANIPCYVDVDDYKCLTPVHVTLPCGHKTDKPCHIDSHKYKCPFPCDTRLECGHSCVRNCHAFDDPDHLQYKCIKPCEKPGSGCETPELKDHGCRKLCWDECSQCCVIVKKIRTKCSHQYDMECHRNVDEIKCIKPCKKILPCGHKCKDLCDNPCGLCTKKVKKVIPGCNHNITLPCHVDPDKSQCSGKCPRIMSCGHICESRCNEDCDPSKCKQMVGVSIKAKCGHIVERIPCWTSSLYLIKGSNEVKLESYCTFPCNEILNCGPENKHLCSGSCGACSQGRIHMRCSEKCGQILICNHECEIPCRETCKPCRKPCSFKCKHSVCKKNCGEPCSICREACSRKCKHQKCDKRCGDICNIRPCEVPCEKKLKCGHLCVGFCGDPCPPLCRTCNKDVLEEIFFGTEDDEDARFVLLVDCGHVVESTGMESWLDTDKNEVKFKTCPKCKTTICTTQRYSDYNKLALIDILKVKVKHYGQKEEIAEKRKTLEEKLFQLWMKFKHRLFIFKYSDIPLKYLDILRDRLNEINGKGRVQAVNIVELNSIEIKYQLMEQIYNMYNKEMNNPSLQIDAEGLKEIKSQTEFILSNLVRNSDDITTTEIENIEGEILRLSRIIQLNLILGKRQINYQMNSAADYRNRHDVTKQIMEVSSLIFSLSKYENTADVTIKDQLTKLGKLINPAIIVTEAEKQAIVAAIGLKQGHWYKCQNGHPYAIGECGGAMVVSKCVDCGVEIGGTNHRLLSTNAVATEMDGARHGAWSDAANMQNYDLQGLL</sequence>
<feature type="domain" description="RZ-type" evidence="9">
    <location>
        <begin position="1964"/>
        <end position="2033"/>
    </location>
</feature>
<dbReference type="GO" id="GO:0004386">
    <property type="term" value="F:helicase activity"/>
    <property type="evidence" value="ECO:0007669"/>
    <property type="project" value="InterPro"/>
</dbReference>
<dbReference type="CDD" id="cd06008">
    <property type="entry name" value="NF-X1-zinc-finger"/>
    <property type="match status" value="1"/>
</dbReference>
<comment type="subcellular location">
    <subcellularLocation>
        <location evidence="1">Cytoplasm</location>
    </subcellularLocation>
</comment>
<dbReference type="PROSITE" id="PS51981">
    <property type="entry name" value="ZF_RZ"/>
    <property type="match status" value="1"/>
</dbReference>
<evidence type="ECO:0000256" key="6">
    <source>
        <dbReference type="ARBA" id="ARBA00022833"/>
    </source>
</evidence>
<dbReference type="Gene3D" id="3.40.50.300">
    <property type="entry name" value="P-loop containing nucleotide triphosphate hydrolases"/>
    <property type="match status" value="3"/>
</dbReference>